<dbReference type="PANTHER" id="PTHR23028">
    <property type="entry name" value="ACETYLTRANSFERASE"/>
    <property type="match status" value="1"/>
</dbReference>
<feature type="transmembrane region" description="Helical" evidence="1">
    <location>
        <begin position="142"/>
        <end position="163"/>
    </location>
</feature>
<dbReference type="Proteomes" id="UP000248326">
    <property type="component" value="Unassembled WGS sequence"/>
</dbReference>
<dbReference type="GO" id="GO:0016020">
    <property type="term" value="C:membrane"/>
    <property type="evidence" value="ECO:0007669"/>
    <property type="project" value="TreeGrafter"/>
</dbReference>
<dbReference type="GO" id="GO:0016747">
    <property type="term" value="F:acyltransferase activity, transferring groups other than amino-acyl groups"/>
    <property type="evidence" value="ECO:0007669"/>
    <property type="project" value="InterPro"/>
</dbReference>
<feature type="transmembrane region" description="Helical" evidence="1">
    <location>
        <begin position="45"/>
        <end position="63"/>
    </location>
</feature>
<name>A0A318S462_9DEIO</name>
<dbReference type="GO" id="GO:0009103">
    <property type="term" value="P:lipopolysaccharide biosynthetic process"/>
    <property type="evidence" value="ECO:0007669"/>
    <property type="project" value="TreeGrafter"/>
</dbReference>
<dbReference type="AlphaFoldDB" id="A0A318S462"/>
<protein>
    <submittedName>
        <fullName evidence="3">Peptidoglycan/LPS O-acetylase OafA/YrhL</fullName>
    </submittedName>
</protein>
<evidence type="ECO:0000313" key="4">
    <source>
        <dbReference type="Proteomes" id="UP000248326"/>
    </source>
</evidence>
<sequence length="378" mass="42074">MRRRLDALTGVRFIAALLVFFFHFGGSVMQHTPTWLHNITRMGHLGVTLFFVLSGFILTYTYFPSGTSNNLNRSRFYWARFARLYPVFLLAFLLSAPLSLMQGYLHHGGISGALSVVGVGMLEVLGLQAWTPATACVWNCPAWSVSVEAFFYLTFPVLATFLLRLSTRRLLAVTLGALLVSAIPGLLLLLAPEVAQGTLSDWMYYTPALRLPEFMVGIATGRVFLQHLKSTRLSSAFTLNSLAVILIVMTLGPLGHRNALSPIVILAFAALIVGLASGRTWIADRLSSKLFIRLGEASYAFYILHSPLWEWAATVQKMLPGRDLPAPVFFWGMLAIVTVASLATFRFVEDPARRWLRDREGAWLPRRPSRVLLRGAEK</sequence>
<dbReference type="InterPro" id="IPR002656">
    <property type="entry name" value="Acyl_transf_3_dom"/>
</dbReference>
<evidence type="ECO:0000256" key="1">
    <source>
        <dbReference type="SAM" id="Phobius"/>
    </source>
</evidence>
<organism evidence="3 4">
    <name type="scientific">Deinococcus yavapaiensis KR-236</name>
    <dbReference type="NCBI Taxonomy" id="694435"/>
    <lineage>
        <taxon>Bacteria</taxon>
        <taxon>Thermotogati</taxon>
        <taxon>Deinococcota</taxon>
        <taxon>Deinococci</taxon>
        <taxon>Deinococcales</taxon>
        <taxon>Deinococcaceae</taxon>
        <taxon>Deinococcus</taxon>
    </lineage>
</organism>
<evidence type="ECO:0000259" key="2">
    <source>
        <dbReference type="Pfam" id="PF01757"/>
    </source>
</evidence>
<keyword evidence="4" id="KW-1185">Reference proteome</keyword>
<dbReference type="PANTHER" id="PTHR23028:SF53">
    <property type="entry name" value="ACYL_TRANSF_3 DOMAIN-CONTAINING PROTEIN"/>
    <property type="match status" value="1"/>
</dbReference>
<dbReference type="InterPro" id="IPR050879">
    <property type="entry name" value="Acyltransferase_3"/>
</dbReference>
<feature type="transmembrane region" description="Helical" evidence="1">
    <location>
        <begin position="290"/>
        <end position="308"/>
    </location>
</feature>
<keyword evidence="1" id="KW-1133">Transmembrane helix</keyword>
<dbReference type="Pfam" id="PF01757">
    <property type="entry name" value="Acyl_transf_3"/>
    <property type="match status" value="1"/>
</dbReference>
<proteinExistence type="predicted"/>
<accession>A0A318S462</accession>
<feature type="transmembrane region" description="Helical" evidence="1">
    <location>
        <begin position="7"/>
        <end position="25"/>
    </location>
</feature>
<feature type="transmembrane region" description="Helical" evidence="1">
    <location>
        <begin position="170"/>
        <end position="190"/>
    </location>
</feature>
<feature type="transmembrane region" description="Helical" evidence="1">
    <location>
        <begin position="84"/>
        <end position="105"/>
    </location>
</feature>
<feature type="transmembrane region" description="Helical" evidence="1">
    <location>
        <begin position="237"/>
        <end position="254"/>
    </location>
</feature>
<dbReference type="RefSeq" id="WP_110887399.1">
    <property type="nucleotide sequence ID" value="NZ_QJSX01000010.1"/>
</dbReference>
<feature type="domain" description="Acyltransferase 3" evidence="2">
    <location>
        <begin position="7"/>
        <end position="343"/>
    </location>
</feature>
<evidence type="ECO:0000313" key="3">
    <source>
        <dbReference type="EMBL" id="PYE53199.1"/>
    </source>
</evidence>
<dbReference type="OrthoDB" id="9796461at2"/>
<feature type="transmembrane region" description="Helical" evidence="1">
    <location>
        <begin position="328"/>
        <end position="348"/>
    </location>
</feature>
<feature type="transmembrane region" description="Helical" evidence="1">
    <location>
        <begin position="202"/>
        <end position="225"/>
    </location>
</feature>
<dbReference type="EMBL" id="QJSX01000010">
    <property type="protein sequence ID" value="PYE53199.1"/>
    <property type="molecule type" value="Genomic_DNA"/>
</dbReference>
<feature type="transmembrane region" description="Helical" evidence="1">
    <location>
        <begin position="260"/>
        <end position="278"/>
    </location>
</feature>
<keyword evidence="1" id="KW-0472">Membrane</keyword>
<gene>
    <name evidence="3" type="ORF">DES52_110183</name>
</gene>
<comment type="caution">
    <text evidence="3">The sequence shown here is derived from an EMBL/GenBank/DDBJ whole genome shotgun (WGS) entry which is preliminary data.</text>
</comment>
<keyword evidence="1" id="KW-0812">Transmembrane</keyword>
<reference evidence="3 4" key="1">
    <citation type="submission" date="2018-06" db="EMBL/GenBank/DDBJ databases">
        <title>Genomic Encyclopedia of Type Strains, Phase IV (KMG-IV): sequencing the most valuable type-strain genomes for metagenomic binning, comparative biology and taxonomic classification.</title>
        <authorList>
            <person name="Goeker M."/>
        </authorList>
    </citation>
    <scope>NUCLEOTIDE SEQUENCE [LARGE SCALE GENOMIC DNA]</scope>
    <source>
        <strain evidence="3 4">DSM 18048</strain>
    </source>
</reference>